<dbReference type="PANTHER" id="PTHR42827:SF1">
    <property type="entry name" value="IRON-SULFUR CLUSTER-BINDING PROTEIN"/>
    <property type="match status" value="1"/>
</dbReference>
<dbReference type="GO" id="GO:0046872">
    <property type="term" value="F:metal ion binding"/>
    <property type="evidence" value="ECO:0007669"/>
    <property type="project" value="UniProtKB-KW"/>
</dbReference>
<dbReference type="GO" id="GO:0051536">
    <property type="term" value="F:iron-sulfur cluster binding"/>
    <property type="evidence" value="ECO:0007669"/>
    <property type="project" value="UniProtKB-KW"/>
</dbReference>
<evidence type="ECO:0000256" key="1">
    <source>
        <dbReference type="ARBA" id="ARBA00022723"/>
    </source>
</evidence>
<dbReference type="Proteomes" id="UP000199568">
    <property type="component" value="Unassembled WGS sequence"/>
</dbReference>
<dbReference type="STRING" id="426128.SAMN05660297_02925"/>
<keyword evidence="1" id="KW-0479">Metal-binding</keyword>
<dbReference type="PROSITE" id="PS00198">
    <property type="entry name" value="4FE4S_FER_1"/>
    <property type="match status" value="1"/>
</dbReference>
<dbReference type="EMBL" id="FOHU01000016">
    <property type="protein sequence ID" value="SET61286.1"/>
    <property type="molecule type" value="Genomic_DNA"/>
</dbReference>
<dbReference type="OrthoDB" id="1795896at2"/>
<keyword evidence="3" id="KW-0411">Iron-sulfur</keyword>
<name>A0A1I0FSU2_9FIRM</name>
<dbReference type="PANTHER" id="PTHR42827">
    <property type="entry name" value="IRON-SULFUR CLUSTER-BINDING PROTEIN-RELATED"/>
    <property type="match status" value="1"/>
</dbReference>
<evidence type="ECO:0000256" key="3">
    <source>
        <dbReference type="ARBA" id="ARBA00023014"/>
    </source>
</evidence>
<evidence type="ECO:0000313" key="5">
    <source>
        <dbReference type="EMBL" id="SET61286.1"/>
    </source>
</evidence>
<accession>A0A1I0FSU2</accession>
<dbReference type="PROSITE" id="PS51379">
    <property type="entry name" value="4FE4S_FER_2"/>
    <property type="match status" value="1"/>
</dbReference>
<organism evidence="5 6">
    <name type="scientific">Natronincola peptidivorans</name>
    <dbReference type="NCBI Taxonomy" id="426128"/>
    <lineage>
        <taxon>Bacteria</taxon>
        <taxon>Bacillati</taxon>
        <taxon>Bacillota</taxon>
        <taxon>Clostridia</taxon>
        <taxon>Peptostreptococcales</taxon>
        <taxon>Natronincolaceae</taxon>
        <taxon>Natronincola</taxon>
    </lineage>
</organism>
<dbReference type="InterPro" id="IPR017896">
    <property type="entry name" value="4Fe4S_Fe-S-bd"/>
</dbReference>
<dbReference type="InterPro" id="IPR017900">
    <property type="entry name" value="4Fe4S_Fe_S_CS"/>
</dbReference>
<keyword evidence="2" id="KW-0408">Iron</keyword>
<reference evidence="5 6" key="1">
    <citation type="submission" date="2016-10" db="EMBL/GenBank/DDBJ databases">
        <authorList>
            <person name="de Groot N.N."/>
        </authorList>
    </citation>
    <scope>NUCLEOTIDE SEQUENCE [LARGE SCALE GENOMIC DNA]</scope>
    <source>
        <strain evidence="5 6">DSM 18979</strain>
    </source>
</reference>
<evidence type="ECO:0000259" key="4">
    <source>
        <dbReference type="PROSITE" id="PS51379"/>
    </source>
</evidence>
<dbReference type="SUPFAM" id="SSF54862">
    <property type="entry name" value="4Fe-4S ferredoxins"/>
    <property type="match status" value="1"/>
</dbReference>
<feature type="domain" description="4Fe-4S ferredoxin-type" evidence="4">
    <location>
        <begin position="139"/>
        <end position="169"/>
    </location>
</feature>
<dbReference type="AlphaFoldDB" id="A0A1I0FSU2"/>
<proteinExistence type="predicted"/>
<dbReference type="RefSeq" id="WP_090445697.1">
    <property type="nucleotide sequence ID" value="NZ_FOHU01000016.1"/>
</dbReference>
<sequence>MKIHDDLTYYIKKQALDAGALLAGFTKIRRVEPVIILGFSFTDTWFFKHPLSISKLLGKTSATSIHVQDVIAKTLKSQGYKAEYKTIWSLYGDFRPLAVSAGLGDWGRNGIIVNKEHGAGLLFAAIFTDAPLEITSPKARPTQDHQQHCIDCQQCISSCPAKAFENNKFHTFRCLPYAIKGCSECLKICKGRLS</sequence>
<evidence type="ECO:0000313" key="6">
    <source>
        <dbReference type="Proteomes" id="UP000199568"/>
    </source>
</evidence>
<protein>
    <submittedName>
        <fullName evidence="5">Epoxyqueuosine reductase</fullName>
    </submittedName>
</protein>
<keyword evidence="6" id="KW-1185">Reference proteome</keyword>
<gene>
    <name evidence="5" type="ORF">SAMN05660297_02925</name>
</gene>
<evidence type="ECO:0000256" key="2">
    <source>
        <dbReference type="ARBA" id="ARBA00023004"/>
    </source>
</evidence>